<proteinExistence type="predicted"/>
<organism evidence="3 4">
    <name type="scientific">Candidatus Portnoybacteria bacterium CG10_big_fil_rev_8_21_14_0_10_36_7</name>
    <dbReference type="NCBI Taxonomy" id="1974812"/>
    <lineage>
        <taxon>Bacteria</taxon>
        <taxon>Candidatus Portnoyibacteriota</taxon>
    </lineage>
</organism>
<feature type="non-terminal residue" evidence="3">
    <location>
        <position position="1"/>
    </location>
</feature>
<feature type="compositionally biased region" description="Polar residues" evidence="1">
    <location>
        <begin position="25"/>
        <end position="40"/>
    </location>
</feature>
<protein>
    <submittedName>
        <fullName evidence="3">Uncharacterized protein</fullName>
    </submittedName>
</protein>
<dbReference type="EMBL" id="PFDW01000079">
    <property type="protein sequence ID" value="PJE57815.1"/>
    <property type="molecule type" value="Genomic_DNA"/>
</dbReference>
<gene>
    <name evidence="3" type="ORF">COU81_04055</name>
</gene>
<dbReference type="Proteomes" id="UP000231450">
    <property type="component" value="Unassembled WGS sequence"/>
</dbReference>
<dbReference type="AlphaFoldDB" id="A0A2M8KD30"/>
<sequence>VPKPESPPIDSVKISSHAVPATKPIVSTQKSAYTPSQFSAPTIKAPTLGSVPIPKISSPPKSAPQLASPKPSATQDRVPTPNISTNEKAFLRQRTKTLISEAKSLLKSNRPEEAMTKITEAQTIKSNSLYTKFLLWLMNRRVSSANQSLMRSAQKIPPYTEPITRPTIKPPAQLTNQSVAPSQVPTPQAPTPPQKINAPPNALPTEPAKAPFVPQKAVPHQEIKQVIPPTPIAKPHVPIQPALPPQATTAPKEFYTPQINIDAQPAKPTRPSKPFPWKVVTAGLISIIFIAILSFGLWYYFQKLPKPPVTTITPPVVITSPAPLIDAPKDITLNSVIGTQLNLLISDLYAKKYQTDDFQIVYIKKQNGQYITSLAELQREWGINIPTDVNQNITGRFTLLLYTQKDISNSPFIAGYGQNRLALALEIQNADALKTALKNWEPTMIKDLSAFLPSGINTPNLRNFTISDRTDADVTFVKLPDSTLALNYILTAKNLVLTTSKATTDIVINKLNNE</sequence>
<keyword evidence="2" id="KW-0812">Transmembrane</keyword>
<feature type="compositionally biased region" description="Polar residues" evidence="1">
    <location>
        <begin position="71"/>
        <end position="85"/>
    </location>
</feature>
<feature type="transmembrane region" description="Helical" evidence="2">
    <location>
        <begin position="279"/>
        <end position="301"/>
    </location>
</feature>
<feature type="region of interest" description="Disordered" evidence="1">
    <location>
        <begin position="169"/>
        <end position="201"/>
    </location>
</feature>
<reference evidence="4" key="1">
    <citation type="submission" date="2017-09" db="EMBL/GenBank/DDBJ databases">
        <title>Depth-based differentiation of microbial function through sediment-hosted aquifers and enrichment of novel symbionts in the deep terrestrial subsurface.</title>
        <authorList>
            <person name="Probst A.J."/>
            <person name="Ladd B."/>
            <person name="Jarett J.K."/>
            <person name="Geller-Mcgrath D.E."/>
            <person name="Sieber C.M.K."/>
            <person name="Emerson J.B."/>
            <person name="Anantharaman K."/>
            <person name="Thomas B.C."/>
            <person name="Malmstrom R."/>
            <person name="Stieglmeier M."/>
            <person name="Klingl A."/>
            <person name="Woyke T."/>
            <person name="Ryan C.M."/>
            <person name="Banfield J.F."/>
        </authorList>
    </citation>
    <scope>NUCLEOTIDE SEQUENCE [LARGE SCALE GENOMIC DNA]</scope>
</reference>
<feature type="region of interest" description="Disordered" evidence="1">
    <location>
        <begin position="1"/>
        <end position="85"/>
    </location>
</feature>
<evidence type="ECO:0000313" key="3">
    <source>
        <dbReference type="EMBL" id="PJE57815.1"/>
    </source>
</evidence>
<name>A0A2M8KD30_9BACT</name>
<comment type="caution">
    <text evidence="3">The sequence shown here is derived from an EMBL/GenBank/DDBJ whole genome shotgun (WGS) entry which is preliminary data.</text>
</comment>
<evidence type="ECO:0000313" key="4">
    <source>
        <dbReference type="Proteomes" id="UP000231450"/>
    </source>
</evidence>
<keyword evidence="2" id="KW-1133">Transmembrane helix</keyword>
<evidence type="ECO:0000256" key="1">
    <source>
        <dbReference type="SAM" id="MobiDB-lite"/>
    </source>
</evidence>
<accession>A0A2M8KD30</accession>
<keyword evidence="2" id="KW-0472">Membrane</keyword>
<feature type="compositionally biased region" description="Low complexity" evidence="1">
    <location>
        <begin position="50"/>
        <end position="60"/>
    </location>
</feature>
<evidence type="ECO:0000256" key="2">
    <source>
        <dbReference type="SAM" id="Phobius"/>
    </source>
</evidence>